<evidence type="ECO:0000256" key="10">
    <source>
        <dbReference type="ARBA" id="ARBA00022737"/>
    </source>
</evidence>
<feature type="region of interest" description="Disordered" evidence="15">
    <location>
        <begin position="932"/>
        <end position="968"/>
    </location>
</feature>
<evidence type="ECO:0000256" key="5">
    <source>
        <dbReference type="ARBA" id="ARBA00012483"/>
    </source>
</evidence>
<evidence type="ECO:0000256" key="8">
    <source>
        <dbReference type="ARBA" id="ARBA00022679"/>
    </source>
</evidence>
<dbReference type="PANTHER" id="PTHR12389">
    <property type="entry name" value="ZINC FINGER PROTEIN 294"/>
    <property type="match status" value="1"/>
</dbReference>
<dbReference type="CDD" id="cd16491">
    <property type="entry name" value="RING-CH-C4HC3_LTN1"/>
    <property type="match status" value="1"/>
</dbReference>
<dbReference type="GO" id="GO:0005829">
    <property type="term" value="C:cytosol"/>
    <property type="evidence" value="ECO:0007669"/>
    <property type="project" value="UniProtKB-SubCell"/>
</dbReference>
<proteinExistence type="inferred from homology"/>
<dbReference type="GO" id="GO:0008270">
    <property type="term" value="F:zinc ion binding"/>
    <property type="evidence" value="ECO:0007669"/>
    <property type="project" value="UniProtKB-KW"/>
</dbReference>
<keyword evidence="13" id="KW-0862">Zinc</keyword>
<evidence type="ECO:0000256" key="6">
    <source>
        <dbReference type="ARBA" id="ARBA00017157"/>
    </source>
</evidence>
<evidence type="ECO:0000259" key="17">
    <source>
        <dbReference type="PROSITE" id="PS51292"/>
    </source>
</evidence>
<comment type="subcellular location">
    <subcellularLocation>
        <location evidence="2">Cytoplasm</location>
        <location evidence="2">Cytosol</location>
    </subcellularLocation>
</comment>
<protein>
    <recommendedName>
        <fullName evidence="6">E3 ubiquitin-protein ligase listerin</fullName>
        <ecNumber evidence="5">2.3.2.27</ecNumber>
    </recommendedName>
</protein>
<gene>
    <name evidence="18" type="ORF">R1sor_022886</name>
</gene>
<keyword evidence="7" id="KW-0963">Cytoplasm</keyword>
<feature type="compositionally biased region" description="Basic and acidic residues" evidence="15">
    <location>
        <begin position="1"/>
        <end position="10"/>
    </location>
</feature>
<dbReference type="PROSITE" id="PS51292">
    <property type="entry name" value="ZF_RING_CH"/>
    <property type="match status" value="1"/>
</dbReference>
<dbReference type="SUPFAM" id="SSF57850">
    <property type="entry name" value="RING/U-box"/>
    <property type="match status" value="1"/>
</dbReference>
<dbReference type="Proteomes" id="UP001633002">
    <property type="component" value="Unassembled WGS sequence"/>
</dbReference>
<evidence type="ECO:0000259" key="16">
    <source>
        <dbReference type="PROSITE" id="PS50089"/>
    </source>
</evidence>
<dbReference type="InterPro" id="IPR001841">
    <property type="entry name" value="Znf_RING"/>
</dbReference>
<sequence length="2024" mass="222442">MGRNKGDPARSKARPSSSSFAASLLQTPVPTAVGFGGYVGSARVDTGSSADGDLLMDVDGEASLHLKRLSKKDSTTKLKALTALTSLFKERSSAELSALLPSWVFEYKRLVQDSSRQVRESSHIAMSALVNSVGRGIAPHLRSLMGAWWIVQFDPSREVAEAAKNSFQMAFSVQKKRLEVLIFCGNEIFAYLDDNLKLTPQTISDKATPIEESTEKFERVVSCSLLGLAAIIDILVGSLKPGTPAASQIDVEVATKTMATVTEAATKLCLNHKYMREYMRSKSSRIRSAVYQALRAYIQYIPQVFKDSDMDSVAPLILGAFAEKDTACHQSMWDMLLLFAKGFPQAWDASTVRKVVFPRFFGYLRHSCYGSELLSYPSLLPLLSLIPPKSIVPGQSFLLEFFSNFWRGRPSLQLGSRYWKVFLNAIRECFIWAVKNAKRFAEADGSDILEFQVALIDGVLLKLLWHDYIGPCTSQAAPSAASAAVTASEDGSVELKETAPTKAGERNNAIGKSLSSVVITNEDFIRDICACIVDAIGSLSAGDSKLLDTFWTEFHSNCLTVVEDSGRCWQSEREKDTRILRIAEFYVMIGSKTWQSESKDPWVVSTAVRPFISRAFPIIKSAGDPESIRLLAKLTSIYGPTVFLGLSGTTAEGLQAEPGEQEDPEHSRLLQKYFKEDVVPWCLDANDDLSGPKSELLLAFIQRPTFQDQWDFVIAHVTEWLDELDTEADLKAVGVLAVLMEKVREIGVTSGKERIGTQRKDVASVWWKSSKIDDAALRVVSSSYLSKPASFRLVRSVLGGMSSEDLGKSATGGERQGNLTQNVTTIVSDGAAREIFEVLLKRILAVLALVEANWVKHSPSLFIDKQDTGELLERPQDPRFAKEILETAATAIDIISECILCLPSLDRDSTVVGKLVAALFCLRWGGPGLDRPPVEDEDLDSDPETEEAESEYGSVVTDEPETQTPRRDIDDAPELRFDEHSIELDQGWKLLMESVRNVQYKLSPSFCKSLSALTRFRIRQILVQCLRNAIFDEAFDSQISGKVATCTKEIMTFVCEDGDETSELLDSLLAPGDDWPLWVEVPASLQIKQENSWATCRLPGILPDDQKAKNGRFASFVDVLSRTLSPREVFLGPSLPATDQEQDEASAVRVTDLSIQPNRTWLVVELLCTWQWPGGGAPHSVLPFLYSLSRTNKQSDDSLLLWKVIETLFMGASQTVSAIENSKNMEEPFLRALLKLLSGLLEMEDGWTKADTRRLFREVVTKEDSVNFVSPLCDIRILPSVLSVLMPALRRKASNAEDNEGGAEEEWQLHLKNAVCGWLLLAKKTAPLVTYDDQSNDPDMKWISVAVACFPVNSAGGAAAMAAALSVQVSPEEKALLLQLLQKQFSREALAAVAAAAALRRSVPEQEASDKKKRQSVDLTLAKLVAAATAYSWLNFGVEEWEFILSRLRSWMEDAVVDAEDLTENIALAVEKDLSEGGESRADQIVEELEGIVRGKDSVSIELSSAAVAVFSLLRGLEQLEGAESSEALTHLKTANWKSLEMRALEDVLRLLLAVGLAESIAADSKTAAQKARGVIASWRKLQGQLWDNAADVALSASNQAREAAIRAVDLWGIGKGAISALYALLFSPQPTMSLQWVAYNFLTSGHVMEMAITCGVVSAPEGESKADEEVGDMSQEALTASVAQIRPELTSILGMSSPVILFQPLTSSLRVRYLLGWSLFLTRLSSLPASSSARERLVQYVQDSDISATLLDFLFQHIPLEQNVGVSGSRRKSVGVSSKTSSAAAATRAAATGSVAFAVEGLWPVQKESIVTLAGAVYGLLLVVLPACVRIWFTGLRDKGLASAIEAFTTTHCSPQLLFDEFAKVQESAARAPEAGIDEEEFIIRANRGLREVTAVYKKEEAGMDIVIRMPACYPLRAVGVECTRRLGIDETLLRKWILSMAAFLRNQNGAVSEAIQMWKRNVDREFEGVEPCPICYSIIHTSNHSLPKLACKTCSNKFHSACLYKWFSTSHQSTCPLCKTPF</sequence>
<dbReference type="InterPro" id="IPR054476">
    <property type="entry name" value="Ltn1_N"/>
</dbReference>
<reference evidence="18 19" key="1">
    <citation type="submission" date="2024-09" db="EMBL/GenBank/DDBJ databases">
        <title>Chromosome-scale assembly of Riccia sorocarpa.</title>
        <authorList>
            <person name="Paukszto L."/>
        </authorList>
    </citation>
    <scope>NUCLEOTIDE SEQUENCE [LARGE SCALE GENOMIC DNA]</scope>
    <source>
        <strain evidence="18">LP-2024</strain>
        <tissue evidence="18">Aerial parts of the thallus</tissue>
    </source>
</reference>
<dbReference type="InterPro" id="IPR054477">
    <property type="entry name" value="LTN1_E3_ligase_6th"/>
</dbReference>
<dbReference type="InterPro" id="IPR013083">
    <property type="entry name" value="Znf_RING/FYVE/PHD"/>
</dbReference>
<evidence type="ECO:0000256" key="3">
    <source>
        <dbReference type="ARBA" id="ARBA00004906"/>
    </source>
</evidence>
<feature type="domain" description="RING-CH-type" evidence="17">
    <location>
        <begin position="1966"/>
        <end position="2024"/>
    </location>
</feature>
<evidence type="ECO:0000256" key="11">
    <source>
        <dbReference type="ARBA" id="ARBA00022771"/>
    </source>
</evidence>
<dbReference type="FunFam" id="3.30.40.10:FF:000038">
    <property type="entry name" value="E3 ubiquitin-protein ligase listerin"/>
    <property type="match status" value="1"/>
</dbReference>
<keyword evidence="11 14" id="KW-0863">Zinc-finger</keyword>
<dbReference type="InterPro" id="IPR039795">
    <property type="entry name" value="LTN1/Rkr1"/>
</dbReference>
<dbReference type="InterPro" id="IPR039804">
    <property type="entry name" value="RING-CH-C4HC3_LTN1"/>
</dbReference>
<evidence type="ECO:0000256" key="13">
    <source>
        <dbReference type="ARBA" id="ARBA00022833"/>
    </source>
</evidence>
<accession>A0ABD3GPG9</accession>
<keyword evidence="9" id="KW-0479">Metal-binding</keyword>
<comment type="catalytic activity">
    <reaction evidence="1">
        <text>S-ubiquitinyl-[E2 ubiquitin-conjugating enzyme]-L-cysteine + [acceptor protein]-L-lysine = [E2 ubiquitin-conjugating enzyme]-L-cysteine + N(6)-ubiquitinyl-[acceptor protein]-L-lysine.</text>
        <dbReference type="EC" id="2.3.2.27"/>
    </reaction>
</comment>
<keyword evidence="12" id="KW-0833">Ubl conjugation pathway</keyword>
<dbReference type="Pfam" id="PF23009">
    <property type="entry name" value="UBC_like"/>
    <property type="match status" value="1"/>
</dbReference>
<dbReference type="EMBL" id="JBJQOH010000007">
    <property type="protein sequence ID" value="KAL3679930.1"/>
    <property type="molecule type" value="Genomic_DNA"/>
</dbReference>
<dbReference type="Gene3D" id="1.25.10.10">
    <property type="entry name" value="Leucine-rich Repeat Variant"/>
    <property type="match status" value="1"/>
</dbReference>
<comment type="similarity">
    <text evidence="4">Belongs to the LTN1 family.</text>
</comment>
<name>A0ABD3GPG9_9MARC</name>
<dbReference type="PROSITE" id="PS50089">
    <property type="entry name" value="ZF_RING_2"/>
    <property type="match status" value="1"/>
</dbReference>
<evidence type="ECO:0000256" key="15">
    <source>
        <dbReference type="SAM" id="MobiDB-lite"/>
    </source>
</evidence>
<dbReference type="GO" id="GO:0061630">
    <property type="term" value="F:ubiquitin protein ligase activity"/>
    <property type="evidence" value="ECO:0007669"/>
    <property type="project" value="UniProtKB-EC"/>
</dbReference>
<dbReference type="InterPro" id="IPR016024">
    <property type="entry name" value="ARM-type_fold"/>
</dbReference>
<evidence type="ECO:0000256" key="14">
    <source>
        <dbReference type="PROSITE-ProRule" id="PRU00175"/>
    </source>
</evidence>
<feature type="domain" description="RING-type" evidence="16">
    <location>
        <begin position="1974"/>
        <end position="2021"/>
    </location>
</feature>
<evidence type="ECO:0000256" key="2">
    <source>
        <dbReference type="ARBA" id="ARBA00004514"/>
    </source>
</evidence>
<keyword evidence="8" id="KW-0808">Transferase</keyword>
<dbReference type="PANTHER" id="PTHR12389:SF0">
    <property type="entry name" value="E3 UBIQUITIN-PROTEIN LIGASE LISTERIN"/>
    <property type="match status" value="1"/>
</dbReference>
<keyword evidence="10" id="KW-0677">Repeat</keyword>
<comment type="caution">
    <text evidence="18">The sequence shown here is derived from an EMBL/GenBank/DDBJ whole genome shotgun (WGS) entry which is preliminary data.</text>
</comment>
<dbReference type="InterPro" id="IPR011989">
    <property type="entry name" value="ARM-like"/>
</dbReference>
<evidence type="ECO:0000313" key="19">
    <source>
        <dbReference type="Proteomes" id="UP001633002"/>
    </source>
</evidence>
<evidence type="ECO:0000256" key="7">
    <source>
        <dbReference type="ARBA" id="ARBA00022490"/>
    </source>
</evidence>
<comment type="pathway">
    <text evidence="3">Protein modification; protein ubiquitination.</text>
</comment>
<dbReference type="SUPFAM" id="SSF48371">
    <property type="entry name" value="ARM repeat"/>
    <property type="match status" value="1"/>
</dbReference>
<evidence type="ECO:0000256" key="4">
    <source>
        <dbReference type="ARBA" id="ARBA00007997"/>
    </source>
</evidence>
<evidence type="ECO:0000256" key="9">
    <source>
        <dbReference type="ARBA" id="ARBA00022723"/>
    </source>
</evidence>
<feature type="region of interest" description="Disordered" evidence="15">
    <location>
        <begin position="1"/>
        <end position="21"/>
    </location>
</feature>
<dbReference type="EC" id="2.3.2.27" evidence="5"/>
<evidence type="ECO:0000256" key="1">
    <source>
        <dbReference type="ARBA" id="ARBA00000900"/>
    </source>
</evidence>
<keyword evidence="19" id="KW-1185">Reference proteome</keyword>
<dbReference type="Gene3D" id="3.30.40.10">
    <property type="entry name" value="Zinc/RING finger domain, C3HC4 (zinc finger)"/>
    <property type="match status" value="1"/>
</dbReference>
<dbReference type="InterPro" id="IPR054478">
    <property type="entry name" value="LTN1_UBC"/>
</dbReference>
<evidence type="ECO:0000256" key="12">
    <source>
        <dbReference type="ARBA" id="ARBA00022786"/>
    </source>
</evidence>
<organism evidence="18 19">
    <name type="scientific">Riccia sorocarpa</name>
    <dbReference type="NCBI Taxonomy" id="122646"/>
    <lineage>
        <taxon>Eukaryota</taxon>
        <taxon>Viridiplantae</taxon>
        <taxon>Streptophyta</taxon>
        <taxon>Embryophyta</taxon>
        <taxon>Marchantiophyta</taxon>
        <taxon>Marchantiopsida</taxon>
        <taxon>Marchantiidae</taxon>
        <taxon>Marchantiales</taxon>
        <taxon>Ricciaceae</taxon>
        <taxon>Riccia</taxon>
    </lineage>
</organism>
<feature type="compositionally biased region" description="Acidic residues" evidence="15">
    <location>
        <begin position="935"/>
        <end position="950"/>
    </location>
</feature>
<evidence type="ECO:0000313" key="18">
    <source>
        <dbReference type="EMBL" id="KAL3679930.1"/>
    </source>
</evidence>
<dbReference type="InterPro" id="IPR011016">
    <property type="entry name" value="Znf_RING-CH"/>
</dbReference>
<dbReference type="Pfam" id="PF22958">
    <property type="entry name" value="Ltn1_1st"/>
    <property type="match status" value="1"/>
</dbReference>
<dbReference type="Pfam" id="PF22999">
    <property type="entry name" value="LTN1_E3_ligase_6th"/>
    <property type="match status" value="1"/>
</dbReference>